<sequence>MGGGVGIEIVCPDEQAANCMYYYEWTIENSNFTNNMADFDENDITEMNDPTSDLHRGRGGGLYVLISNGIGGSLFIDNCLFKGNRALYGGGLFISIESDLSAQNTIRIANTNFIGNNALHGGGGGISIFLKSKGNIINFENTLFKSNIAKTGGGFSLHTTKTQNATNQLSVKDCSWSDNAAYTGSAVAMVAWLTDSKGYSLQPQFENCNFSKNSRSILVETDINTAFTVQAPDSVIGTLYTDSVSVAFKGDSIFNNNNSTAIYAVNAELNFANNSTALFYRNSGGNGGGIALIGSAAIIVGEDSIFNFTENNATVHGGAIYAFITSQHHDLVSINCFIRYFQQSKKPSEWSTLFHFYDNNAMGKNETIFATTLDYCS</sequence>
<evidence type="ECO:0000256" key="3">
    <source>
        <dbReference type="ARBA" id="ARBA00004613"/>
    </source>
</evidence>
<evidence type="ECO:0000256" key="6">
    <source>
        <dbReference type="ARBA" id="ARBA00023136"/>
    </source>
</evidence>
<evidence type="ECO:0000313" key="8">
    <source>
        <dbReference type="EnsemblMetazoa" id="Aqu2.1.33329_001"/>
    </source>
</evidence>
<dbReference type="EnsemblMetazoa" id="Aqu2.1.33329_001">
    <property type="protein sequence ID" value="Aqu2.1.33329_001"/>
    <property type="gene ID" value="Aqu2.1.33329"/>
</dbReference>
<evidence type="ECO:0000256" key="2">
    <source>
        <dbReference type="ARBA" id="ARBA00004442"/>
    </source>
</evidence>
<dbReference type="PANTHER" id="PTHR11319:SF35">
    <property type="entry name" value="OUTER MEMBRANE PROTEIN PMPC-RELATED"/>
    <property type="match status" value="1"/>
</dbReference>
<evidence type="ECO:0000256" key="7">
    <source>
        <dbReference type="ARBA" id="ARBA00023237"/>
    </source>
</evidence>
<dbReference type="InParanoid" id="A0A1X7V0L1"/>
<reference evidence="8" key="1">
    <citation type="submission" date="2017-05" db="UniProtKB">
        <authorList>
            <consortium name="EnsemblMetazoa"/>
        </authorList>
    </citation>
    <scope>IDENTIFICATION</scope>
</reference>
<name>A0A1X7V0L1_AMPQE</name>
<comment type="subcellular location">
    <subcellularLocation>
        <location evidence="1">Cell envelope</location>
    </subcellularLocation>
    <subcellularLocation>
        <location evidence="2">Cell outer membrane</location>
    </subcellularLocation>
    <subcellularLocation>
        <location evidence="3">Secreted</location>
    </subcellularLocation>
</comment>
<accession>A0A1X7V0L1</accession>
<dbReference type="OrthoDB" id="5989148at2759"/>
<dbReference type="AlphaFoldDB" id="A0A1X7V0L1"/>
<keyword evidence="6" id="KW-0472">Membrane</keyword>
<dbReference type="InterPro" id="IPR003368">
    <property type="entry name" value="POMP_repeat"/>
</dbReference>
<dbReference type="PANTHER" id="PTHR11319">
    <property type="entry name" value="G PROTEIN-COUPLED RECEPTOR-RELATED"/>
    <property type="match status" value="1"/>
</dbReference>
<keyword evidence="4" id="KW-0964">Secreted</keyword>
<evidence type="ECO:0000256" key="1">
    <source>
        <dbReference type="ARBA" id="ARBA00004196"/>
    </source>
</evidence>
<evidence type="ECO:0000256" key="5">
    <source>
        <dbReference type="ARBA" id="ARBA00022729"/>
    </source>
</evidence>
<dbReference type="NCBIfam" id="TIGR01376">
    <property type="entry name" value="POMP_repeat"/>
    <property type="match status" value="1"/>
</dbReference>
<evidence type="ECO:0008006" key="9">
    <source>
        <dbReference type="Google" id="ProtNLM"/>
    </source>
</evidence>
<dbReference type="GO" id="GO:0005576">
    <property type="term" value="C:extracellular region"/>
    <property type="evidence" value="ECO:0007669"/>
    <property type="project" value="UniProtKB-SubCell"/>
</dbReference>
<keyword evidence="7" id="KW-0998">Cell outer membrane</keyword>
<keyword evidence="5" id="KW-0732">Signal</keyword>
<protein>
    <recommendedName>
        <fullName evidence="9">Right handed beta helix domain-containing protein</fullName>
    </recommendedName>
</protein>
<evidence type="ECO:0000256" key="4">
    <source>
        <dbReference type="ARBA" id="ARBA00022525"/>
    </source>
</evidence>
<proteinExistence type="predicted"/>
<organism evidence="8">
    <name type="scientific">Amphimedon queenslandica</name>
    <name type="common">Sponge</name>
    <dbReference type="NCBI Taxonomy" id="400682"/>
    <lineage>
        <taxon>Eukaryota</taxon>
        <taxon>Metazoa</taxon>
        <taxon>Porifera</taxon>
        <taxon>Demospongiae</taxon>
        <taxon>Heteroscleromorpha</taxon>
        <taxon>Haplosclerida</taxon>
        <taxon>Niphatidae</taxon>
        <taxon>Amphimedon</taxon>
    </lineage>
</organism>